<dbReference type="PANTHER" id="PTHR33204:SF18">
    <property type="entry name" value="TRANSCRIPTIONAL REGULATORY PROTEIN"/>
    <property type="match status" value="1"/>
</dbReference>
<comment type="caution">
    <text evidence="5">The sequence shown here is derived from an EMBL/GenBank/DDBJ whole genome shotgun (WGS) entry which is preliminary data.</text>
</comment>
<keyword evidence="2 5" id="KW-0238">DNA-binding</keyword>
<evidence type="ECO:0000256" key="1">
    <source>
        <dbReference type="ARBA" id="ARBA00023015"/>
    </source>
</evidence>
<dbReference type="GO" id="GO:0003677">
    <property type="term" value="F:DNA binding"/>
    <property type="evidence" value="ECO:0007669"/>
    <property type="project" value="UniProtKB-KW"/>
</dbReference>
<dbReference type="Proteomes" id="UP000741863">
    <property type="component" value="Unassembled WGS sequence"/>
</dbReference>
<dbReference type="EMBL" id="JAFBEC010000001">
    <property type="protein sequence ID" value="MBM7630988.1"/>
    <property type="molecule type" value="Genomic_DNA"/>
</dbReference>
<dbReference type="SUPFAM" id="SSF46785">
    <property type="entry name" value="Winged helix' DNA-binding domain"/>
    <property type="match status" value="1"/>
</dbReference>
<dbReference type="Gene3D" id="1.10.10.10">
    <property type="entry name" value="Winged helix-like DNA-binding domain superfamily/Winged helix DNA-binding domain"/>
    <property type="match status" value="1"/>
</dbReference>
<evidence type="ECO:0000313" key="5">
    <source>
        <dbReference type="EMBL" id="MBM7630988.1"/>
    </source>
</evidence>
<evidence type="ECO:0000256" key="3">
    <source>
        <dbReference type="ARBA" id="ARBA00023163"/>
    </source>
</evidence>
<dbReference type="PROSITE" id="PS51118">
    <property type="entry name" value="HTH_HXLR"/>
    <property type="match status" value="1"/>
</dbReference>
<dbReference type="Pfam" id="PF01638">
    <property type="entry name" value="HxlR"/>
    <property type="match status" value="1"/>
</dbReference>
<proteinExistence type="predicted"/>
<evidence type="ECO:0000313" key="6">
    <source>
        <dbReference type="Proteomes" id="UP000741863"/>
    </source>
</evidence>
<dbReference type="RefSeq" id="WP_204695144.1">
    <property type="nucleotide sequence ID" value="NZ_JAFBEC010000001.1"/>
</dbReference>
<dbReference type="InterPro" id="IPR036388">
    <property type="entry name" value="WH-like_DNA-bd_sf"/>
</dbReference>
<evidence type="ECO:0000259" key="4">
    <source>
        <dbReference type="PROSITE" id="PS51118"/>
    </source>
</evidence>
<organism evidence="5 6">
    <name type="scientific">Geomicrobium sediminis</name>
    <dbReference type="NCBI Taxonomy" id="1347788"/>
    <lineage>
        <taxon>Bacteria</taxon>
        <taxon>Bacillati</taxon>
        <taxon>Bacillota</taxon>
        <taxon>Bacilli</taxon>
        <taxon>Bacillales</taxon>
        <taxon>Geomicrobium</taxon>
    </lineage>
</organism>
<keyword evidence="1" id="KW-0805">Transcription regulation</keyword>
<dbReference type="InterPro" id="IPR002577">
    <property type="entry name" value="HTH_HxlR"/>
</dbReference>
<feature type="domain" description="HTH hxlR-type" evidence="4">
    <location>
        <begin position="9"/>
        <end position="107"/>
    </location>
</feature>
<evidence type="ECO:0000256" key="2">
    <source>
        <dbReference type="ARBA" id="ARBA00023125"/>
    </source>
</evidence>
<sequence length="146" mass="16936">MKERYPLPCNIAQTLNIVGDRWTLLIIHEILVGNTTFNDIKHNLETISANLLSTRLKALEQQGMVVSELYSKHPPRYQYALTKKSKDLEPVFHALLLWGREHLDTCYKALINSETDNDVEIGYYDQKTGERIPQEHLSVIPFERQT</sequence>
<keyword evidence="3" id="KW-0804">Transcription</keyword>
<dbReference type="PANTHER" id="PTHR33204">
    <property type="entry name" value="TRANSCRIPTIONAL REGULATOR, MARR FAMILY"/>
    <property type="match status" value="1"/>
</dbReference>
<keyword evidence="6" id="KW-1185">Reference proteome</keyword>
<gene>
    <name evidence="5" type="ORF">JOD17_000079</name>
</gene>
<dbReference type="InterPro" id="IPR036390">
    <property type="entry name" value="WH_DNA-bd_sf"/>
</dbReference>
<accession>A0ABS2P834</accession>
<name>A0ABS2P834_9BACL</name>
<dbReference type="InterPro" id="IPR011991">
    <property type="entry name" value="ArsR-like_HTH"/>
</dbReference>
<protein>
    <submittedName>
        <fullName evidence="5">DNA-binding HxlR family transcriptional regulator</fullName>
    </submittedName>
</protein>
<reference evidence="5 6" key="1">
    <citation type="submission" date="2021-01" db="EMBL/GenBank/DDBJ databases">
        <title>Genomic Encyclopedia of Type Strains, Phase IV (KMG-IV): sequencing the most valuable type-strain genomes for metagenomic binning, comparative biology and taxonomic classification.</title>
        <authorList>
            <person name="Goeker M."/>
        </authorList>
    </citation>
    <scope>NUCLEOTIDE SEQUENCE [LARGE SCALE GENOMIC DNA]</scope>
    <source>
        <strain evidence="5 6">DSM 25540</strain>
    </source>
</reference>
<dbReference type="CDD" id="cd00090">
    <property type="entry name" value="HTH_ARSR"/>
    <property type="match status" value="1"/>
</dbReference>